<feature type="chain" id="PRO_5045241731" description="Peptidase A1 domain-containing protein" evidence="4">
    <location>
        <begin position="24"/>
        <end position="461"/>
    </location>
</feature>
<sequence length="461" mass="49097">MGQPLFLLVLTYSLAILCGEASAKKAIGHRFARVSLHDENNDLLKRATAISTLSINATKAAAYFISVQVGTPPQSLQLQLSTGSSDVWILSSDATACAGNKTCITPFEKSASTSISNVTLGDFNISYVDGTNAIGDYIKDTIVFDDMLDDGLILQMALVSETTSSYGIMGIGYPGNEFANTKVFSLWLDADSEFGSILFGGIDRDKYYGTPKSMLVYPDDSEVYREFSVGLKAVTYSGFGVGSLPTTFTNSSFSTPVVLESSTDQMYLPNDLTDAIYESLEVYEHTTYGIAVIDCVFKSLWTLSFTFDSGSLVNVSSNQLIYDMPVTYRPNTRFDTDCGLGIHRTSKGASSSLGDNSLRSAYVVYDLTNNLIAVAQSNLDSKSEDIIEIPPGATTIPEAIGQSMKTSSLRGGSSTSSASSTTSTTSPASASTSKKSHATTVNIGIGLPVAIFVVALIVIGF</sequence>
<comment type="caution">
    <text evidence="6">The sequence shown here is derived from an EMBL/GenBank/DDBJ whole genome shotgun (WGS) entry which is preliminary data.</text>
</comment>
<name>A0ABR4C571_9HELO</name>
<comment type="similarity">
    <text evidence="1">Belongs to the peptidase A1 family.</text>
</comment>
<evidence type="ECO:0000256" key="1">
    <source>
        <dbReference type="ARBA" id="ARBA00007447"/>
    </source>
</evidence>
<evidence type="ECO:0000256" key="4">
    <source>
        <dbReference type="SAM" id="SignalP"/>
    </source>
</evidence>
<evidence type="ECO:0000256" key="2">
    <source>
        <dbReference type="SAM" id="MobiDB-lite"/>
    </source>
</evidence>
<dbReference type="InterPro" id="IPR033121">
    <property type="entry name" value="PEPTIDASE_A1"/>
</dbReference>
<evidence type="ECO:0000313" key="6">
    <source>
        <dbReference type="EMBL" id="KAL2064486.1"/>
    </source>
</evidence>
<proteinExistence type="inferred from homology"/>
<dbReference type="InterPro" id="IPR021109">
    <property type="entry name" value="Peptidase_aspartic_dom_sf"/>
</dbReference>
<feature type="region of interest" description="Disordered" evidence="2">
    <location>
        <begin position="404"/>
        <end position="433"/>
    </location>
</feature>
<keyword evidence="3" id="KW-0812">Transmembrane</keyword>
<keyword evidence="7" id="KW-1185">Reference proteome</keyword>
<keyword evidence="3" id="KW-1133">Transmembrane helix</keyword>
<feature type="domain" description="Peptidase A1" evidence="5">
    <location>
        <begin position="63"/>
        <end position="375"/>
    </location>
</feature>
<keyword evidence="3" id="KW-0472">Membrane</keyword>
<reference evidence="6 7" key="1">
    <citation type="journal article" date="2024" name="Commun. Biol.">
        <title>Comparative genomic analysis of thermophilic fungi reveals convergent evolutionary adaptations and gene losses.</title>
        <authorList>
            <person name="Steindorff A.S."/>
            <person name="Aguilar-Pontes M.V."/>
            <person name="Robinson A.J."/>
            <person name="Andreopoulos B."/>
            <person name="LaButti K."/>
            <person name="Kuo A."/>
            <person name="Mondo S."/>
            <person name="Riley R."/>
            <person name="Otillar R."/>
            <person name="Haridas S."/>
            <person name="Lipzen A."/>
            <person name="Grimwood J."/>
            <person name="Schmutz J."/>
            <person name="Clum A."/>
            <person name="Reid I.D."/>
            <person name="Moisan M.C."/>
            <person name="Butler G."/>
            <person name="Nguyen T.T.M."/>
            <person name="Dewar K."/>
            <person name="Conant G."/>
            <person name="Drula E."/>
            <person name="Henrissat B."/>
            <person name="Hansel C."/>
            <person name="Singer S."/>
            <person name="Hutchinson M.I."/>
            <person name="de Vries R.P."/>
            <person name="Natvig D.O."/>
            <person name="Powell A.J."/>
            <person name="Tsang A."/>
            <person name="Grigoriev I.V."/>
        </authorList>
    </citation>
    <scope>NUCLEOTIDE SEQUENCE [LARGE SCALE GENOMIC DNA]</scope>
    <source>
        <strain evidence="6 7">CBS 494.80</strain>
    </source>
</reference>
<accession>A0ABR4C571</accession>
<feature type="signal peptide" evidence="4">
    <location>
        <begin position="1"/>
        <end position="23"/>
    </location>
</feature>
<dbReference type="PROSITE" id="PS51767">
    <property type="entry name" value="PEPTIDASE_A1"/>
    <property type="match status" value="1"/>
</dbReference>
<dbReference type="Pfam" id="PF00026">
    <property type="entry name" value="Asp"/>
    <property type="match status" value="1"/>
</dbReference>
<evidence type="ECO:0000259" key="5">
    <source>
        <dbReference type="PROSITE" id="PS51767"/>
    </source>
</evidence>
<dbReference type="PANTHER" id="PTHR47966:SF65">
    <property type="entry name" value="ASPARTIC-TYPE ENDOPEPTIDASE"/>
    <property type="match status" value="1"/>
</dbReference>
<keyword evidence="4" id="KW-0732">Signal</keyword>
<feature type="compositionally biased region" description="Low complexity" evidence="2">
    <location>
        <begin position="406"/>
        <end position="433"/>
    </location>
</feature>
<evidence type="ECO:0000313" key="7">
    <source>
        <dbReference type="Proteomes" id="UP001595075"/>
    </source>
</evidence>
<feature type="transmembrane region" description="Helical" evidence="3">
    <location>
        <begin position="441"/>
        <end position="459"/>
    </location>
</feature>
<dbReference type="InterPro" id="IPR001461">
    <property type="entry name" value="Aspartic_peptidase_A1"/>
</dbReference>
<dbReference type="Gene3D" id="2.40.70.10">
    <property type="entry name" value="Acid Proteases"/>
    <property type="match status" value="2"/>
</dbReference>
<dbReference type="EMBL" id="JAZHXI010000014">
    <property type="protein sequence ID" value="KAL2064486.1"/>
    <property type="molecule type" value="Genomic_DNA"/>
</dbReference>
<dbReference type="Proteomes" id="UP001595075">
    <property type="component" value="Unassembled WGS sequence"/>
</dbReference>
<protein>
    <recommendedName>
        <fullName evidence="5">Peptidase A1 domain-containing protein</fullName>
    </recommendedName>
</protein>
<dbReference type="SUPFAM" id="SSF50630">
    <property type="entry name" value="Acid proteases"/>
    <property type="match status" value="1"/>
</dbReference>
<evidence type="ECO:0000256" key="3">
    <source>
        <dbReference type="SAM" id="Phobius"/>
    </source>
</evidence>
<dbReference type="PRINTS" id="PR00792">
    <property type="entry name" value="PEPSIN"/>
</dbReference>
<dbReference type="PANTHER" id="PTHR47966">
    <property type="entry name" value="BETA-SITE APP-CLEAVING ENZYME, ISOFORM A-RELATED"/>
    <property type="match status" value="1"/>
</dbReference>
<gene>
    <name evidence="6" type="ORF">VTL71DRAFT_4980</name>
</gene>
<organism evidence="6 7">
    <name type="scientific">Oculimacula yallundae</name>
    <dbReference type="NCBI Taxonomy" id="86028"/>
    <lineage>
        <taxon>Eukaryota</taxon>
        <taxon>Fungi</taxon>
        <taxon>Dikarya</taxon>
        <taxon>Ascomycota</taxon>
        <taxon>Pezizomycotina</taxon>
        <taxon>Leotiomycetes</taxon>
        <taxon>Helotiales</taxon>
        <taxon>Ploettnerulaceae</taxon>
        <taxon>Oculimacula</taxon>
    </lineage>
</organism>